<evidence type="ECO:0000259" key="6">
    <source>
        <dbReference type="PROSITE" id="PS51935"/>
    </source>
</evidence>
<dbReference type="PROSITE" id="PS51318">
    <property type="entry name" value="TAT"/>
    <property type="match status" value="1"/>
</dbReference>
<keyword evidence="2" id="KW-0645">Protease</keyword>
<dbReference type="Pfam" id="PF00877">
    <property type="entry name" value="NLPC_P60"/>
    <property type="match status" value="1"/>
</dbReference>
<dbReference type="PANTHER" id="PTHR47359">
    <property type="entry name" value="PEPTIDOGLYCAN DL-ENDOPEPTIDASE CWLO"/>
    <property type="match status" value="1"/>
</dbReference>
<keyword evidence="8" id="KW-1185">Reference proteome</keyword>
<dbReference type="Gene3D" id="6.10.250.3150">
    <property type="match status" value="1"/>
</dbReference>
<evidence type="ECO:0000256" key="2">
    <source>
        <dbReference type="ARBA" id="ARBA00022670"/>
    </source>
</evidence>
<dbReference type="InterPro" id="IPR000064">
    <property type="entry name" value="NLP_P60_dom"/>
</dbReference>
<dbReference type="InterPro" id="IPR051794">
    <property type="entry name" value="PG_Endopeptidase_C40"/>
</dbReference>
<dbReference type="InterPro" id="IPR038765">
    <property type="entry name" value="Papain-like_cys_pep_sf"/>
</dbReference>
<dbReference type="RefSeq" id="WP_239088378.1">
    <property type="nucleotide sequence ID" value="NZ_BOON01000041.1"/>
</dbReference>
<evidence type="ECO:0000256" key="5">
    <source>
        <dbReference type="SAM" id="SignalP"/>
    </source>
</evidence>
<name>A0A8J3THG0_9ACTN</name>
<dbReference type="SUPFAM" id="SSF54001">
    <property type="entry name" value="Cysteine proteinases"/>
    <property type="match status" value="1"/>
</dbReference>
<dbReference type="PROSITE" id="PS51935">
    <property type="entry name" value="NLPC_P60"/>
    <property type="match status" value="1"/>
</dbReference>
<evidence type="ECO:0000256" key="4">
    <source>
        <dbReference type="ARBA" id="ARBA00022807"/>
    </source>
</evidence>
<protein>
    <recommendedName>
        <fullName evidence="6">NlpC/P60 domain-containing protein</fullName>
    </recommendedName>
</protein>
<dbReference type="PANTHER" id="PTHR47359:SF3">
    <property type="entry name" value="NLP_P60 DOMAIN-CONTAINING PROTEIN-RELATED"/>
    <property type="match status" value="1"/>
</dbReference>
<dbReference type="Gene3D" id="3.90.1720.10">
    <property type="entry name" value="endopeptidase domain like (from Nostoc punctiforme)"/>
    <property type="match status" value="1"/>
</dbReference>
<keyword evidence="5" id="KW-0732">Signal</keyword>
<sequence>MAPHTPGNRPRRRPLRVLVAAATVALTAVLFPAAHANADPDQGTVEAQIDKAWNELEPLVEQYNRVHGELQANQARAAELQQRILPLQVQVDAAMAKVSDIAVQAYKGRGTSTLNALLESGSPATLAQQLSVLNALAHDKRVQISDVTAARDRYAADKRVIDDLIAQQRRQDADLAARKARIESQLANLQALRQQVTTAAATNLRPVACPVEYSGGRGGAAAKVACGLIGKPYIWAAAGPYGYDCSGLTLTAWSTAGATLGHYTNWQWQQTKPVNRADLRPGDLVFFFRDLHHVGMYVGGGWMVHAPQTGDVVRMAKIDVLPIAGFRRPG</sequence>
<dbReference type="GO" id="GO:0008234">
    <property type="term" value="F:cysteine-type peptidase activity"/>
    <property type="evidence" value="ECO:0007669"/>
    <property type="project" value="UniProtKB-KW"/>
</dbReference>
<gene>
    <name evidence="7" type="ORF">Pme01_43760</name>
</gene>
<feature type="domain" description="NlpC/P60" evidence="6">
    <location>
        <begin position="215"/>
        <end position="330"/>
    </location>
</feature>
<feature type="chain" id="PRO_5039576103" description="NlpC/P60 domain-containing protein" evidence="5">
    <location>
        <begin position="37"/>
        <end position="330"/>
    </location>
</feature>
<proteinExistence type="inferred from homology"/>
<dbReference type="InterPro" id="IPR006311">
    <property type="entry name" value="TAT_signal"/>
</dbReference>
<dbReference type="GO" id="GO:0006508">
    <property type="term" value="P:proteolysis"/>
    <property type="evidence" value="ECO:0007669"/>
    <property type="project" value="UniProtKB-KW"/>
</dbReference>
<comment type="caution">
    <text evidence="7">The sequence shown here is derived from an EMBL/GenBank/DDBJ whole genome shotgun (WGS) entry which is preliminary data.</text>
</comment>
<keyword evidence="4" id="KW-0788">Thiol protease</keyword>
<evidence type="ECO:0000313" key="7">
    <source>
        <dbReference type="EMBL" id="GII24779.1"/>
    </source>
</evidence>
<keyword evidence="3" id="KW-0378">Hydrolase</keyword>
<feature type="signal peptide" evidence="5">
    <location>
        <begin position="1"/>
        <end position="36"/>
    </location>
</feature>
<dbReference type="EMBL" id="BOON01000041">
    <property type="protein sequence ID" value="GII24779.1"/>
    <property type="molecule type" value="Genomic_DNA"/>
</dbReference>
<evidence type="ECO:0000256" key="1">
    <source>
        <dbReference type="ARBA" id="ARBA00007074"/>
    </source>
</evidence>
<comment type="similarity">
    <text evidence="1">Belongs to the peptidase C40 family.</text>
</comment>
<reference evidence="7" key="1">
    <citation type="submission" date="2021-01" db="EMBL/GenBank/DDBJ databases">
        <title>Whole genome shotgun sequence of Planosporangium mesophilum NBRC 109066.</title>
        <authorList>
            <person name="Komaki H."/>
            <person name="Tamura T."/>
        </authorList>
    </citation>
    <scope>NUCLEOTIDE SEQUENCE</scope>
    <source>
        <strain evidence="7">NBRC 109066</strain>
    </source>
</reference>
<dbReference type="Proteomes" id="UP000599074">
    <property type="component" value="Unassembled WGS sequence"/>
</dbReference>
<accession>A0A8J3THG0</accession>
<organism evidence="7 8">
    <name type="scientific">Planosporangium mesophilum</name>
    <dbReference type="NCBI Taxonomy" id="689768"/>
    <lineage>
        <taxon>Bacteria</taxon>
        <taxon>Bacillati</taxon>
        <taxon>Actinomycetota</taxon>
        <taxon>Actinomycetes</taxon>
        <taxon>Micromonosporales</taxon>
        <taxon>Micromonosporaceae</taxon>
        <taxon>Planosporangium</taxon>
    </lineage>
</organism>
<dbReference type="AlphaFoldDB" id="A0A8J3THG0"/>
<evidence type="ECO:0000313" key="8">
    <source>
        <dbReference type="Proteomes" id="UP000599074"/>
    </source>
</evidence>
<evidence type="ECO:0000256" key="3">
    <source>
        <dbReference type="ARBA" id="ARBA00022801"/>
    </source>
</evidence>